<dbReference type="GO" id="GO:0043236">
    <property type="term" value="F:laminin binding"/>
    <property type="evidence" value="ECO:0000318"/>
    <property type="project" value="GO_Central"/>
</dbReference>
<accession>A0A5F8GL70</accession>
<dbReference type="InParanoid" id="A0A5F8GL70"/>
<name>A0A5F8GL70_MONDO</name>
<keyword evidence="5" id="KW-1185">Reference proteome</keyword>
<evidence type="ECO:0000256" key="2">
    <source>
        <dbReference type="RuleBase" id="RU102079"/>
    </source>
</evidence>
<evidence type="ECO:0000313" key="5">
    <source>
        <dbReference type="Proteomes" id="UP000002280"/>
    </source>
</evidence>
<reference evidence="4" key="3">
    <citation type="submission" date="2025-09" db="UniProtKB">
        <authorList>
            <consortium name="Ensembl"/>
        </authorList>
    </citation>
    <scope>IDENTIFICATION</scope>
</reference>
<keyword evidence="1 2" id="KW-0430">Lectin</keyword>
<organism evidence="4 5">
    <name type="scientific">Monodelphis domestica</name>
    <name type="common">Gray short-tailed opossum</name>
    <dbReference type="NCBI Taxonomy" id="13616"/>
    <lineage>
        <taxon>Eukaryota</taxon>
        <taxon>Metazoa</taxon>
        <taxon>Chordata</taxon>
        <taxon>Craniata</taxon>
        <taxon>Vertebrata</taxon>
        <taxon>Euteleostomi</taxon>
        <taxon>Mammalia</taxon>
        <taxon>Metatheria</taxon>
        <taxon>Didelphimorphia</taxon>
        <taxon>Didelphidae</taxon>
        <taxon>Monodelphis</taxon>
    </lineage>
</organism>
<dbReference type="FunFam" id="2.60.120.200:FF:000021">
    <property type="entry name" value="Galectin"/>
    <property type="match status" value="1"/>
</dbReference>
<reference evidence="4 5" key="1">
    <citation type="journal article" date="2007" name="Nature">
        <title>Genome of the marsupial Monodelphis domestica reveals innovation in non-coding sequences.</title>
        <authorList>
            <person name="Mikkelsen T.S."/>
            <person name="Wakefield M.J."/>
            <person name="Aken B."/>
            <person name="Amemiya C.T."/>
            <person name="Chang J.L."/>
            <person name="Duke S."/>
            <person name="Garber M."/>
            <person name="Gentles A.J."/>
            <person name="Goodstadt L."/>
            <person name="Heger A."/>
            <person name="Jurka J."/>
            <person name="Kamal M."/>
            <person name="Mauceli E."/>
            <person name="Searle S.M."/>
            <person name="Sharpe T."/>
            <person name="Baker M.L."/>
            <person name="Batzer M.A."/>
            <person name="Benos P.V."/>
            <person name="Belov K."/>
            <person name="Clamp M."/>
            <person name="Cook A."/>
            <person name="Cuff J."/>
            <person name="Das R."/>
            <person name="Davidow L."/>
            <person name="Deakin J.E."/>
            <person name="Fazzari M.J."/>
            <person name="Glass J.L."/>
            <person name="Grabherr M."/>
            <person name="Greally J.M."/>
            <person name="Gu W."/>
            <person name="Hore T.A."/>
            <person name="Huttley G.A."/>
            <person name="Kleber M."/>
            <person name="Jirtle R.L."/>
            <person name="Koina E."/>
            <person name="Lee J.T."/>
            <person name="Mahony S."/>
            <person name="Marra M.A."/>
            <person name="Miller R.D."/>
            <person name="Nicholls R.D."/>
            <person name="Oda M."/>
            <person name="Papenfuss A.T."/>
            <person name="Parra Z.E."/>
            <person name="Pollock D.D."/>
            <person name="Ray D.A."/>
            <person name="Schein J.E."/>
            <person name="Speed T.P."/>
            <person name="Thompson K."/>
            <person name="VandeBerg J.L."/>
            <person name="Wade C.M."/>
            <person name="Walker J.A."/>
            <person name="Waters P.D."/>
            <person name="Webber C."/>
            <person name="Weidman J.R."/>
            <person name="Xie X."/>
            <person name="Zody M.C."/>
            <person name="Baldwin J."/>
            <person name="Abdouelleil A."/>
            <person name="Abdulkadir J."/>
            <person name="Abebe A."/>
            <person name="Abera B."/>
            <person name="Abreu J."/>
            <person name="Acer S.C."/>
            <person name="Aftuck L."/>
            <person name="Alexander A."/>
            <person name="An P."/>
            <person name="Anderson E."/>
            <person name="Anderson S."/>
            <person name="Arachi H."/>
            <person name="Azer M."/>
            <person name="Bachantsang P."/>
            <person name="Barry A."/>
            <person name="Bayul T."/>
            <person name="Berlin A."/>
            <person name="Bessette D."/>
            <person name="Bloom T."/>
            <person name="Bloom T."/>
            <person name="Boguslavskiy L."/>
            <person name="Bonnet C."/>
            <person name="Boukhgalter B."/>
            <person name="Bourzgui I."/>
            <person name="Brown A."/>
            <person name="Cahill P."/>
            <person name="Channer S."/>
            <person name="Cheshatsang Y."/>
            <person name="Chuda L."/>
            <person name="Citroen M."/>
            <person name="Collymore A."/>
            <person name="Cooke P."/>
            <person name="Costello M."/>
            <person name="D'Aco K."/>
            <person name="Daza R."/>
            <person name="De Haan G."/>
            <person name="DeGray S."/>
            <person name="DeMaso C."/>
            <person name="Dhargay N."/>
            <person name="Dooley K."/>
            <person name="Dooley E."/>
            <person name="Doricent M."/>
            <person name="Dorje P."/>
            <person name="Dorjee K."/>
            <person name="Dupes A."/>
            <person name="Elong R."/>
            <person name="Falk J."/>
            <person name="Farina A."/>
            <person name="Faro S."/>
            <person name="Ferguson D."/>
            <person name="Fisher S."/>
            <person name="Foley C.D."/>
            <person name="Franke A."/>
            <person name="Friedrich D."/>
            <person name="Gadbois L."/>
            <person name="Gearin G."/>
            <person name="Gearin C.R."/>
            <person name="Giannoukos G."/>
            <person name="Goode T."/>
            <person name="Graham J."/>
            <person name="Grandbois E."/>
            <person name="Grewal S."/>
            <person name="Gyaltsen K."/>
            <person name="Hafez N."/>
            <person name="Hagos B."/>
            <person name="Hall J."/>
            <person name="Henson C."/>
            <person name="Hollinger A."/>
            <person name="Honan T."/>
            <person name="Huard M.D."/>
            <person name="Hughes L."/>
            <person name="Hurhula B."/>
            <person name="Husby M.E."/>
            <person name="Kamat A."/>
            <person name="Kanga B."/>
            <person name="Kashin S."/>
            <person name="Khazanovich D."/>
            <person name="Kisner P."/>
            <person name="Lance K."/>
            <person name="Lara M."/>
            <person name="Lee W."/>
            <person name="Lennon N."/>
            <person name="Letendre F."/>
            <person name="LeVine R."/>
            <person name="Lipovsky A."/>
            <person name="Liu X."/>
            <person name="Liu J."/>
            <person name="Liu S."/>
            <person name="Lokyitsang T."/>
            <person name="Lokyitsang Y."/>
            <person name="Lubonja R."/>
            <person name="Lui A."/>
            <person name="MacDonald P."/>
            <person name="Magnisalis V."/>
            <person name="Maru K."/>
            <person name="Matthews C."/>
            <person name="McCusker W."/>
            <person name="McDonough S."/>
            <person name="Mehta T."/>
            <person name="Meldrim J."/>
            <person name="Meneus L."/>
            <person name="Mihai O."/>
            <person name="Mihalev A."/>
            <person name="Mihova T."/>
            <person name="Mittelman R."/>
            <person name="Mlenga V."/>
            <person name="Montmayeur A."/>
            <person name="Mulrain L."/>
            <person name="Navidi A."/>
            <person name="Naylor J."/>
            <person name="Negash T."/>
            <person name="Nguyen T."/>
            <person name="Nguyen N."/>
            <person name="Nicol R."/>
            <person name="Norbu C."/>
            <person name="Norbu N."/>
            <person name="Novod N."/>
            <person name="O'Neill B."/>
            <person name="Osman S."/>
            <person name="Markiewicz E."/>
            <person name="Oyono O.L."/>
            <person name="Patti C."/>
            <person name="Phunkhang P."/>
            <person name="Pierre F."/>
            <person name="Priest M."/>
            <person name="Raghuraman S."/>
            <person name="Rege F."/>
            <person name="Reyes R."/>
            <person name="Rise C."/>
            <person name="Rogov P."/>
            <person name="Ross K."/>
            <person name="Ryan E."/>
            <person name="Settipalli S."/>
            <person name="Shea T."/>
            <person name="Sherpa N."/>
            <person name="Shi L."/>
            <person name="Shih D."/>
            <person name="Sparrow T."/>
            <person name="Spaulding J."/>
            <person name="Stalker J."/>
            <person name="Stange-Thomann N."/>
            <person name="Stavropoulos S."/>
            <person name="Stone C."/>
            <person name="Strader C."/>
            <person name="Tesfaye S."/>
            <person name="Thomson T."/>
            <person name="Thoulutsang Y."/>
            <person name="Thoulutsang D."/>
            <person name="Topham K."/>
            <person name="Topping I."/>
            <person name="Tsamla T."/>
            <person name="Vassiliev H."/>
            <person name="Vo A."/>
            <person name="Wangchuk T."/>
            <person name="Wangdi T."/>
            <person name="Weiand M."/>
            <person name="Wilkinson J."/>
            <person name="Wilson A."/>
            <person name="Yadav S."/>
            <person name="Young G."/>
            <person name="Yu Q."/>
            <person name="Zembek L."/>
            <person name="Zhong D."/>
            <person name="Zimmer A."/>
            <person name="Zwirko Z."/>
            <person name="Jaffe D.B."/>
            <person name="Alvarez P."/>
            <person name="Brockman W."/>
            <person name="Butler J."/>
            <person name="Chin C."/>
            <person name="Gnerre S."/>
            <person name="MacCallum I."/>
            <person name="Graves J.A."/>
            <person name="Ponting C.P."/>
            <person name="Breen M."/>
            <person name="Samollow P.B."/>
            <person name="Lander E.S."/>
            <person name="Lindblad-Toh K."/>
        </authorList>
    </citation>
    <scope>NUCLEOTIDE SEQUENCE [LARGE SCALE GENOMIC DNA]</scope>
</reference>
<evidence type="ECO:0000259" key="3">
    <source>
        <dbReference type="PROSITE" id="PS51304"/>
    </source>
</evidence>
<dbReference type="Ensembl" id="ENSMODT00000070872.1">
    <property type="protein sequence ID" value="ENSMODP00000048260.1"/>
    <property type="gene ID" value="ENSMODG00000047267.1"/>
</dbReference>
<dbReference type="InterPro" id="IPR001079">
    <property type="entry name" value="Galectin_CRD"/>
</dbReference>
<dbReference type="Bgee" id="ENSMODG00000047267">
    <property type="expression patterns" value="Expressed in testis and 2 other cell types or tissues"/>
</dbReference>
<protein>
    <recommendedName>
        <fullName evidence="2">Galectin</fullName>
    </recommendedName>
</protein>
<dbReference type="PANTHER" id="PTHR11346">
    <property type="entry name" value="GALECTIN"/>
    <property type="match status" value="1"/>
</dbReference>
<dbReference type="PROSITE" id="PS51304">
    <property type="entry name" value="GALECTIN"/>
    <property type="match status" value="1"/>
</dbReference>
<dbReference type="CDD" id="cd00070">
    <property type="entry name" value="GLECT"/>
    <property type="match status" value="1"/>
</dbReference>
<dbReference type="PANTHER" id="PTHR11346:SF97">
    <property type="entry name" value="GALECTIN-1"/>
    <property type="match status" value="1"/>
</dbReference>
<dbReference type="GO" id="GO:0030395">
    <property type="term" value="F:lactose binding"/>
    <property type="evidence" value="ECO:0000318"/>
    <property type="project" value="GO_Central"/>
</dbReference>
<dbReference type="InterPro" id="IPR044156">
    <property type="entry name" value="Galectin-like"/>
</dbReference>
<dbReference type="AlphaFoldDB" id="A0A5F8GL70"/>
<sequence length="135" mass="15553">SLQKLEIKDLNLQPGTKIEIEGVIPPAPRHFVINCAQDHDTIGFHFNPRFNRFRDKNIIVCNFKKDDGWGNEQKDTNFPFKPGTQTKVCIDFEKTAFHVTLPNGCEIQFPNHLNLDTINLLEVKADFELRSLAFK</sequence>
<evidence type="ECO:0000256" key="1">
    <source>
        <dbReference type="ARBA" id="ARBA00022734"/>
    </source>
</evidence>
<proteinExistence type="predicted"/>
<dbReference type="SMART" id="SM00276">
    <property type="entry name" value="GLECT"/>
    <property type="match status" value="1"/>
</dbReference>
<dbReference type="Proteomes" id="UP000002280">
    <property type="component" value="Chromosome 8"/>
</dbReference>
<reference evidence="4" key="2">
    <citation type="submission" date="2025-08" db="UniProtKB">
        <authorList>
            <consortium name="Ensembl"/>
        </authorList>
    </citation>
    <scope>IDENTIFICATION</scope>
</reference>
<feature type="domain" description="Galectin" evidence="3">
    <location>
        <begin position="4"/>
        <end position="135"/>
    </location>
</feature>
<dbReference type="GO" id="GO:0005615">
    <property type="term" value="C:extracellular space"/>
    <property type="evidence" value="ECO:0000318"/>
    <property type="project" value="GO_Central"/>
</dbReference>
<dbReference type="Gene3D" id="2.60.120.200">
    <property type="match status" value="1"/>
</dbReference>
<dbReference type="SUPFAM" id="SSF49899">
    <property type="entry name" value="Concanavalin A-like lectins/glucanases"/>
    <property type="match status" value="1"/>
</dbReference>
<dbReference type="Pfam" id="PF00337">
    <property type="entry name" value="Gal-bind_lectin"/>
    <property type="match status" value="1"/>
</dbReference>
<dbReference type="SMART" id="SM00908">
    <property type="entry name" value="Gal-bind_lectin"/>
    <property type="match status" value="1"/>
</dbReference>
<dbReference type="GeneTree" id="ENSGT00940000155534"/>
<dbReference type="InterPro" id="IPR013320">
    <property type="entry name" value="ConA-like_dom_sf"/>
</dbReference>
<evidence type="ECO:0000313" key="4">
    <source>
        <dbReference type="Ensembl" id="ENSMODP00000048260.1"/>
    </source>
</evidence>
<dbReference type="OMA" id="FFRGENF"/>